<organism evidence="2 3">
    <name type="scientific">Solanum pinnatisectum</name>
    <name type="common">tansyleaf nightshade</name>
    <dbReference type="NCBI Taxonomy" id="50273"/>
    <lineage>
        <taxon>Eukaryota</taxon>
        <taxon>Viridiplantae</taxon>
        <taxon>Streptophyta</taxon>
        <taxon>Embryophyta</taxon>
        <taxon>Tracheophyta</taxon>
        <taxon>Spermatophyta</taxon>
        <taxon>Magnoliopsida</taxon>
        <taxon>eudicotyledons</taxon>
        <taxon>Gunneridae</taxon>
        <taxon>Pentapetalae</taxon>
        <taxon>asterids</taxon>
        <taxon>lamiids</taxon>
        <taxon>Solanales</taxon>
        <taxon>Solanaceae</taxon>
        <taxon>Solanoideae</taxon>
        <taxon>Solaneae</taxon>
        <taxon>Solanum</taxon>
    </lineage>
</organism>
<keyword evidence="3" id="KW-1185">Reference proteome</keyword>
<dbReference type="PANTHER" id="PTHR24092">
    <property type="entry name" value="PROBABLE PHOSPHOLIPID-TRANSPORTING ATPASE"/>
    <property type="match status" value="1"/>
</dbReference>
<dbReference type="PANTHER" id="PTHR24092:SF165">
    <property type="entry name" value="PHOSPHOLIPID-TRANSPORTING ATPASE 8-RELATED"/>
    <property type="match status" value="1"/>
</dbReference>
<dbReference type="EMBL" id="JAWPEI010000002">
    <property type="protein sequence ID" value="KAK4735020.1"/>
    <property type="molecule type" value="Genomic_DNA"/>
</dbReference>
<feature type="transmembrane region" description="Helical" evidence="1">
    <location>
        <begin position="27"/>
        <end position="47"/>
    </location>
</feature>
<reference evidence="2 3" key="1">
    <citation type="submission" date="2023-10" db="EMBL/GenBank/DDBJ databases">
        <title>Genome-Wide Identification Analysis in wild type Solanum Pinnatisectum Reveals Some Genes Defensing Phytophthora Infestans.</title>
        <authorList>
            <person name="Sun C."/>
        </authorList>
    </citation>
    <scope>NUCLEOTIDE SEQUENCE [LARGE SCALE GENOMIC DNA]</scope>
    <source>
        <strain evidence="2">LQN</strain>
        <tissue evidence="2">Leaf</tissue>
    </source>
</reference>
<dbReference type="GO" id="GO:0005886">
    <property type="term" value="C:plasma membrane"/>
    <property type="evidence" value="ECO:0007669"/>
    <property type="project" value="TreeGrafter"/>
</dbReference>
<feature type="transmembrane region" description="Helical" evidence="1">
    <location>
        <begin position="81"/>
        <end position="104"/>
    </location>
</feature>
<dbReference type="GO" id="GO:0140326">
    <property type="term" value="F:ATPase-coupled intramembrane lipid transporter activity"/>
    <property type="evidence" value="ECO:0007669"/>
    <property type="project" value="TreeGrafter"/>
</dbReference>
<accession>A0AAV9MDV0</accession>
<keyword evidence="1" id="KW-0812">Transmembrane</keyword>
<dbReference type="Proteomes" id="UP001311915">
    <property type="component" value="Unassembled WGS sequence"/>
</dbReference>
<evidence type="ECO:0000256" key="1">
    <source>
        <dbReference type="SAM" id="Phobius"/>
    </source>
</evidence>
<protein>
    <submittedName>
        <fullName evidence="2">Uncharacterized protein</fullName>
    </submittedName>
</protein>
<dbReference type="AlphaFoldDB" id="A0AAV9MDV0"/>
<evidence type="ECO:0000313" key="3">
    <source>
        <dbReference type="Proteomes" id="UP001311915"/>
    </source>
</evidence>
<sequence length="176" mass="19881">MEYVMSKSPILMDRLTLSGIEKKMDKIYVLFGTLITITSIGSIFFGIETKNDISGGKLRRWYLQPDKTSVFYDSKRASLAAFFHFLTALMLYGYLIHISLYVFIEIVKVLQSILEMYYEDKDKPAHARTSNLNEELGLVDTILSIKTDTLTCNSMEFVKCSIAGVATEVGDTSNDV</sequence>
<keyword evidence="1" id="KW-0472">Membrane</keyword>
<comment type="caution">
    <text evidence="2">The sequence shown here is derived from an EMBL/GenBank/DDBJ whole genome shotgun (WGS) entry which is preliminary data.</text>
</comment>
<gene>
    <name evidence="2" type="ORF">R3W88_009281</name>
</gene>
<dbReference type="GO" id="GO:0045332">
    <property type="term" value="P:phospholipid translocation"/>
    <property type="evidence" value="ECO:0007669"/>
    <property type="project" value="TreeGrafter"/>
</dbReference>
<evidence type="ECO:0000313" key="2">
    <source>
        <dbReference type="EMBL" id="KAK4735020.1"/>
    </source>
</evidence>
<name>A0AAV9MDV0_9SOLN</name>
<keyword evidence="1" id="KW-1133">Transmembrane helix</keyword>
<proteinExistence type="predicted"/>